<evidence type="ECO:0000256" key="1">
    <source>
        <dbReference type="SAM" id="MobiDB-lite"/>
    </source>
</evidence>
<dbReference type="Proteomes" id="UP000034883">
    <property type="component" value="Chromosome"/>
</dbReference>
<feature type="region of interest" description="Disordered" evidence="1">
    <location>
        <begin position="1"/>
        <end position="69"/>
    </location>
</feature>
<accession>A0A0F6W4B0</accession>
<organism evidence="2 3">
    <name type="scientific">Sandaracinus amylolyticus</name>
    <dbReference type="NCBI Taxonomy" id="927083"/>
    <lineage>
        <taxon>Bacteria</taxon>
        <taxon>Pseudomonadati</taxon>
        <taxon>Myxococcota</taxon>
        <taxon>Polyangia</taxon>
        <taxon>Polyangiales</taxon>
        <taxon>Sandaracinaceae</taxon>
        <taxon>Sandaracinus</taxon>
    </lineage>
</organism>
<sequence length="69" mass="7256">MRSEPLKCGLDRSAREATRRTGVPVTGTDGSRVRSEPLKCGLDRSAREAAGGRECPPRARTGAGCAASR</sequence>
<keyword evidence="3" id="KW-1185">Reference proteome</keyword>
<protein>
    <submittedName>
        <fullName evidence="2">Uncharacterized protein</fullName>
    </submittedName>
</protein>
<dbReference type="KEGG" id="samy:DB32_004286"/>
<feature type="compositionally biased region" description="Basic and acidic residues" evidence="1">
    <location>
        <begin position="1"/>
        <end position="19"/>
    </location>
</feature>
<gene>
    <name evidence="2" type="ORF">DB32_004286</name>
</gene>
<evidence type="ECO:0000313" key="2">
    <source>
        <dbReference type="EMBL" id="AKF07137.1"/>
    </source>
</evidence>
<evidence type="ECO:0000313" key="3">
    <source>
        <dbReference type="Proteomes" id="UP000034883"/>
    </source>
</evidence>
<reference evidence="2 3" key="1">
    <citation type="submission" date="2015-03" db="EMBL/GenBank/DDBJ databases">
        <title>Genome assembly of Sandaracinus amylolyticus DSM 53668.</title>
        <authorList>
            <person name="Sharma G."/>
            <person name="Subramanian S."/>
        </authorList>
    </citation>
    <scope>NUCLEOTIDE SEQUENCE [LARGE SCALE GENOMIC DNA]</scope>
    <source>
        <strain evidence="2 3">DSM 53668</strain>
    </source>
</reference>
<dbReference type="EMBL" id="CP011125">
    <property type="protein sequence ID" value="AKF07137.1"/>
    <property type="molecule type" value="Genomic_DNA"/>
</dbReference>
<dbReference type="AlphaFoldDB" id="A0A0F6W4B0"/>
<feature type="compositionally biased region" description="Basic and acidic residues" evidence="1">
    <location>
        <begin position="31"/>
        <end position="57"/>
    </location>
</feature>
<proteinExistence type="predicted"/>
<name>A0A0F6W4B0_9BACT</name>